<evidence type="ECO:0000259" key="12">
    <source>
        <dbReference type="PROSITE" id="PS00300"/>
    </source>
</evidence>
<dbReference type="FunFam" id="1.20.120.140:FF:000002">
    <property type="entry name" value="Signal recognition particle receptor FtsY"/>
    <property type="match status" value="1"/>
</dbReference>
<evidence type="ECO:0000256" key="1">
    <source>
        <dbReference type="ARBA" id="ARBA00022475"/>
    </source>
</evidence>
<keyword evidence="2 10" id="KW-0963">Cytoplasm</keyword>
<keyword evidence="6 10" id="KW-0472">Membrane</keyword>
<feature type="binding site" evidence="10">
    <location>
        <begin position="249"/>
        <end position="253"/>
    </location>
    <ligand>
        <name>GTP</name>
        <dbReference type="ChEBI" id="CHEBI:37565"/>
    </ligand>
</feature>
<gene>
    <name evidence="10 13" type="primary">ftsY</name>
    <name evidence="13" type="ORF">HYY20_14410</name>
</gene>
<dbReference type="InterPro" id="IPR027417">
    <property type="entry name" value="P-loop_NTPase"/>
</dbReference>
<dbReference type="GO" id="GO:0005047">
    <property type="term" value="F:signal recognition particle binding"/>
    <property type="evidence" value="ECO:0007669"/>
    <property type="project" value="TreeGrafter"/>
</dbReference>
<dbReference type="SMART" id="SM00382">
    <property type="entry name" value="AAA"/>
    <property type="match status" value="1"/>
</dbReference>
<dbReference type="GO" id="GO:0005525">
    <property type="term" value="F:GTP binding"/>
    <property type="evidence" value="ECO:0007669"/>
    <property type="project" value="UniProtKB-UniRule"/>
</dbReference>
<feature type="binding site" evidence="10">
    <location>
        <begin position="313"/>
        <end position="316"/>
    </location>
    <ligand>
        <name>GTP</name>
        <dbReference type="ChEBI" id="CHEBI:37565"/>
    </ligand>
</feature>
<dbReference type="PROSITE" id="PS00300">
    <property type="entry name" value="SRP54"/>
    <property type="match status" value="1"/>
</dbReference>
<dbReference type="Gene3D" id="1.20.120.140">
    <property type="entry name" value="Signal recognition particle SRP54, nucleotide-binding domain"/>
    <property type="match status" value="1"/>
</dbReference>
<dbReference type="GO" id="GO:0005886">
    <property type="term" value="C:plasma membrane"/>
    <property type="evidence" value="ECO:0007669"/>
    <property type="project" value="UniProtKB-SubCell"/>
</dbReference>
<dbReference type="InterPro" id="IPR000897">
    <property type="entry name" value="SRP54_GTPase_dom"/>
</dbReference>
<dbReference type="HAMAP" id="MF_00920">
    <property type="entry name" value="FtsY"/>
    <property type="match status" value="1"/>
</dbReference>
<feature type="domain" description="SRP54-type proteins GTP-binding" evidence="12">
    <location>
        <begin position="334"/>
        <end position="347"/>
    </location>
</feature>
<dbReference type="Gene3D" id="3.40.50.300">
    <property type="entry name" value="P-loop containing nucleotide triphosphate hydrolases"/>
    <property type="match status" value="1"/>
</dbReference>
<dbReference type="InterPro" id="IPR003593">
    <property type="entry name" value="AAA+_ATPase"/>
</dbReference>
<comment type="function">
    <text evidence="9">Involved in targeting and insertion of nascent membrane proteins into the cytoplasmic membrane. Acts as a receptor for the complex formed by the signal recognition particle (SRP) and the ribosome-nascent chain (RNC). Interaction with SRP-RNC leads to the transfer of the RNC complex to the Sec translocase for insertion into the membrane, the hydrolysis of GTP by both Ffh and FtsY, and the dissociation of the SRP-FtsY complex into the individual components.</text>
</comment>
<dbReference type="GO" id="GO:0005737">
    <property type="term" value="C:cytoplasm"/>
    <property type="evidence" value="ECO:0007669"/>
    <property type="project" value="UniProtKB-SubCell"/>
</dbReference>
<dbReference type="InterPro" id="IPR042101">
    <property type="entry name" value="SRP54_N_sf"/>
</dbReference>
<comment type="similarity">
    <text evidence="10">Belongs to the GTP-binding SRP family. FtsY subfamily.</text>
</comment>
<evidence type="ECO:0000256" key="9">
    <source>
        <dbReference type="ARBA" id="ARBA00053570"/>
    </source>
</evidence>
<organism evidence="13 14">
    <name type="scientific">Tectimicrobiota bacterium</name>
    <dbReference type="NCBI Taxonomy" id="2528274"/>
    <lineage>
        <taxon>Bacteria</taxon>
        <taxon>Pseudomonadati</taxon>
        <taxon>Nitrospinota/Tectimicrobiota group</taxon>
        <taxon>Candidatus Tectimicrobiota</taxon>
    </lineage>
</organism>
<feature type="compositionally biased region" description="Basic and acidic residues" evidence="11">
    <location>
        <begin position="7"/>
        <end position="17"/>
    </location>
</feature>
<evidence type="ECO:0000256" key="5">
    <source>
        <dbReference type="ARBA" id="ARBA00023134"/>
    </source>
</evidence>
<dbReference type="CDD" id="cd17874">
    <property type="entry name" value="FtsY"/>
    <property type="match status" value="1"/>
</dbReference>
<dbReference type="Pfam" id="PF00448">
    <property type="entry name" value="SRP54"/>
    <property type="match status" value="1"/>
</dbReference>
<comment type="subunit">
    <text evidence="10">Part of the signal recognition particle protein translocation system, which is composed of SRP and FtsY.</text>
</comment>
<comment type="subcellular location">
    <subcellularLocation>
        <location evidence="10">Cell membrane</location>
        <topology evidence="10">Peripheral membrane protein</topology>
        <orientation evidence="10">Cytoplasmic side</orientation>
    </subcellularLocation>
    <subcellularLocation>
        <location evidence="10">Cytoplasm</location>
    </subcellularLocation>
</comment>
<evidence type="ECO:0000256" key="4">
    <source>
        <dbReference type="ARBA" id="ARBA00022801"/>
    </source>
</evidence>
<comment type="catalytic activity">
    <reaction evidence="8 10">
        <text>GTP + H2O = GDP + phosphate + H(+)</text>
        <dbReference type="Rhea" id="RHEA:19669"/>
        <dbReference type="ChEBI" id="CHEBI:15377"/>
        <dbReference type="ChEBI" id="CHEBI:15378"/>
        <dbReference type="ChEBI" id="CHEBI:37565"/>
        <dbReference type="ChEBI" id="CHEBI:43474"/>
        <dbReference type="ChEBI" id="CHEBI:58189"/>
        <dbReference type="EC" id="3.6.5.4"/>
    </reaction>
</comment>
<feature type="binding site" evidence="10">
    <location>
        <begin position="167"/>
        <end position="174"/>
    </location>
    <ligand>
        <name>GTP</name>
        <dbReference type="ChEBI" id="CHEBI:37565"/>
    </ligand>
</feature>
<feature type="region of interest" description="Disordered" evidence="11">
    <location>
        <begin position="1"/>
        <end position="34"/>
    </location>
</feature>
<evidence type="ECO:0000256" key="3">
    <source>
        <dbReference type="ARBA" id="ARBA00022741"/>
    </source>
</evidence>
<dbReference type="FunFam" id="3.40.50.300:FF:000053">
    <property type="entry name" value="Signal recognition particle receptor FtsY"/>
    <property type="match status" value="1"/>
</dbReference>
<evidence type="ECO:0000313" key="13">
    <source>
        <dbReference type="EMBL" id="MBI2878066.1"/>
    </source>
</evidence>
<keyword evidence="1 10" id="KW-1003">Cell membrane</keyword>
<keyword evidence="3 10" id="KW-0547">Nucleotide-binding</keyword>
<evidence type="ECO:0000256" key="6">
    <source>
        <dbReference type="ARBA" id="ARBA00023136"/>
    </source>
</evidence>
<dbReference type="PANTHER" id="PTHR43134:SF1">
    <property type="entry name" value="SIGNAL RECOGNITION PARTICLE RECEPTOR SUBUNIT ALPHA"/>
    <property type="match status" value="1"/>
</dbReference>
<dbReference type="SMART" id="SM00962">
    <property type="entry name" value="SRP54"/>
    <property type="match status" value="1"/>
</dbReference>
<dbReference type="EC" id="3.6.5.4" evidence="10"/>
<keyword evidence="5 10" id="KW-0342">GTP-binding</keyword>
<dbReference type="InterPro" id="IPR036225">
    <property type="entry name" value="SRP/SRP_N"/>
</dbReference>
<evidence type="ECO:0000256" key="2">
    <source>
        <dbReference type="ARBA" id="ARBA00022490"/>
    </source>
</evidence>
<evidence type="ECO:0000256" key="10">
    <source>
        <dbReference type="HAMAP-Rule" id="MF_00920"/>
    </source>
</evidence>
<dbReference type="SUPFAM" id="SSF47364">
    <property type="entry name" value="Domain of the SRP/SRP receptor G-proteins"/>
    <property type="match status" value="1"/>
</dbReference>
<dbReference type="EMBL" id="JACPRF010000443">
    <property type="protein sequence ID" value="MBI2878066.1"/>
    <property type="molecule type" value="Genomic_DNA"/>
</dbReference>
<reference evidence="13" key="1">
    <citation type="submission" date="2020-07" db="EMBL/GenBank/DDBJ databases">
        <title>Huge and variable diversity of episymbiotic CPR bacteria and DPANN archaea in groundwater ecosystems.</title>
        <authorList>
            <person name="He C.Y."/>
            <person name="Keren R."/>
            <person name="Whittaker M."/>
            <person name="Farag I.F."/>
            <person name="Doudna J."/>
            <person name="Cate J.H.D."/>
            <person name="Banfield J.F."/>
        </authorList>
    </citation>
    <scope>NUCLEOTIDE SEQUENCE</scope>
    <source>
        <strain evidence="13">NC_groundwater_672_Ag_B-0.1um_62_36</strain>
    </source>
</reference>
<evidence type="ECO:0000313" key="14">
    <source>
        <dbReference type="Proteomes" id="UP000769766"/>
    </source>
</evidence>
<protein>
    <recommendedName>
        <fullName evidence="10">Signal recognition particle receptor FtsY</fullName>
        <shortName evidence="10">SRP receptor</shortName>
        <ecNumber evidence="10">3.6.5.4</ecNumber>
    </recommendedName>
</protein>
<dbReference type="InterPro" id="IPR004390">
    <property type="entry name" value="SR_rcpt_FtsY"/>
</dbReference>
<sequence length="368" mass="40430">MRLPFFSKKEKAPKPAEEAVELDQPGTAPEGREEAILEEEEALPEEASPSLAVEAPEKVGFFRRLKRSLSATRQGLVTRVERVLRGKGKIDDLLLEELEEVLIGADLGVSSTLKVMGQLKEQVARGEIRRPEEIRDVLRASLQEILKRAEGRLRVEPFNPFVIMVIGVNGVGKTTTIGKLAKKFRDQGKDVVLAAGDTFRAAAIDQLEIWSHRARVDLIKHRPGADPAAVVFDAIQSAKARGAQVVIADTAGRLHTQTNLMEELKKIKRVMSREIPQAPHEILLVLDANTGQNSISQTHLFHQALGVTGLVLTKLDGTAKGGVVVNIVDEFGLPIRYIGIGEGVEDLQEFDPEQFVSAIFEGPEEDKE</sequence>
<keyword evidence="7 10" id="KW-0675">Receptor</keyword>
<dbReference type="PANTHER" id="PTHR43134">
    <property type="entry name" value="SIGNAL RECOGNITION PARTICLE RECEPTOR SUBUNIT ALPHA"/>
    <property type="match status" value="1"/>
</dbReference>
<keyword evidence="4 10" id="KW-0378">Hydrolase</keyword>
<evidence type="ECO:0000256" key="11">
    <source>
        <dbReference type="SAM" id="MobiDB-lite"/>
    </source>
</evidence>
<dbReference type="Pfam" id="PF02881">
    <property type="entry name" value="SRP54_N"/>
    <property type="match status" value="1"/>
</dbReference>
<name>A0A932CRB9_UNCTE</name>
<dbReference type="GO" id="GO:0003924">
    <property type="term" value="F:GTPase activity"/>
    <property type="evidence" value="ECO:0007669"/>
    <property type="project" value="UniProtKB-UniRule"/>
</dbReference>
<accession>A0A932CRB9</accession>
<evidence type="ECO:0000256" key="8">
    <source>
        <dbReference type="ARBA" id="ARBA00048027"/>
    </source>
</evidence>
<dbReference type="SMART" id="SM00963">
    <property type="entry name" value="SRP54_N"/>
    <property type="match status" value="1"/>
</dbReference>
<dbReference type="NCBIfam" id="TIGR00064">
    <property type="entry name" value="ftsY"/>
    <property type="match status" value="1"/>
</dbReference>
<proteinExistence type="inferred from homology"/>
<dbReference type="InterPro" id="IPR013822">
    <property type="entry name" value="Signal_recog_particl_SRP54_hlx"/>
</dbReference>
<evidence type="ECO:0000256" key="7">
    <source>
        <dbReference type="ARBA" id="ARBA00023170"/>
    </source>
</evidence>
<dbReference type="AlphaFoldDB" id="A0A932CRB9"/>
<dbReference type="Proteomes" id="UP000769766">
    <property type="component" value="Unassembled WGS sequence"/>
</dbReference>
<comment type="caution">
    <text evidence="13">The sequence shown here is derived from an EMBL/GenBank/DDBJ whole genome shotgun (WGS) entry which is preliminary data.</text>
</comment>
<dbReference type="GO" id="GO:0006614">
    <property type="term" value="P:SRP-dependent cotranslational protein targeting to membrane"/>
    <property type="evidence" value="ECO:0007669"/>
    <property type="project" value="InterPro"/>
</dbReference>
<dbReference type="SUPFAM" id="SSF52540">
    <property type="entry name" value="P-loop containing nucleoside triphosphate hydrolases"/>
    <property type="match status" value="1"/>
</dbReference>